<dbReference type="Gene3D" id="2.30.30.90">
    <property type="match status" value="1"/>
</dbReference>
<evidence type="ECO:0000259" key="2">
    <source>
        <dbReference type="SMART" id="SM00899"/>
    </source>
</evidence>
<reference evidence="3" key="2">
    <citation type="submission" date="2022-01" db="EMBL/GenBank/DDBJ databases">
        <authorList>
            <person name="Zivanovic Y."/>
            <person name="Moreira D."/>
            <person name="Lopez-Garcia P."/>
        </authorList>
    </citation>
    <scope>NUCLEOTIDE SEQUENCE</scope>
    <source>
        <strain evidence="3">G9</strain>
    </source>
</reference>
<accession>A0ABT6F0H9</accession>
<evidence type="ECO:0000256" key="1">
    <source>
        <dbReference type="ARBA" id="ARBA00023004"/>
    </source>
</evidence>
<dbReference type="Proteomes" id="UP001154265">
    <property type="component" value="Unassembled WGS sequence"/>
</dbReference>
<comment type="caution">
    <text evidence="3">The sequence shown here is derived from an EMBL/GenBank/DDBJ whole genome shotgun (WGS) entry which is preliminary data.</text>
</comment>
<dbReference type="Pfam" id="PF04023">
    <property type="entry name" value="FeoA"/>
    <property type="match status" value="1"/>
</dbReference>
<dbReference type="RefSeq" id="WP_277867160.1">
    <property type="nucleotide sequence ID" value="NZ_JAKKUT010000002.1"/>
</dbReference>
<dbReference type="InterPro" id="IPR008988">
    <property type="entry name" value="Transcriptional_repressor_C"/>
</dbReference>
<reference evidence="3" key="1">
    <citation type="journal article" date="2022" name="Genome Biol. Evol.">
        <title>A New Gene Family Diagnostic for Intracellular Biomineralization of Amorphous Ca Carbonates by Cyanobacteria.</title>
        <authorList>
            <person name="Benzerara K."/>
            <person name="Duprat E."/>
            <person name="Bitard-Feildel T."/>
            <person name="Caumes G."/>
            <person name="Cassier-Chauvat C."/>
            <person name="Chauvat F."/>
            <person name="Dezi M."/>
            <person name="Diop S.I."/>
            <person name="Gaschignard G."/>
            <person name="Gorgen S."/>
            <person name="Gugger M."/>
            <person name="Lopez-Garcia P."/>
            <person name="Millet M."/>
            <person name="Skouri-Panet F."/>
            <person name="Moreira D."/>
            <person name="Callebaut I."/>
        </authorList>
    </citation>
    <scope>NUCLEOTIDE SEQUENCE</scope>
    <source>
        <strain evidence="3">G9</strain>
    </source>
</reference>
<dbReference type="SMART" id="SM00899">
    <property type="entry name" value="FeoA"/>
    <property type="match status" value="1"/>
</dbReference>
<keyword evidence="4" id="KW-1185">Reference proteome</keyword>
<feature type="domain" description="Ferrous iron transporter FeoA-like" evidence="2">
    <location>
        <begin position="7"/>
        <end position="80"/>
    </location>
</feature>
<name>A0ABT6F0H9_9SYNE</name>
<evidence type="ECO:0000313" key="4">
    <source>
        <dbReference type="Proteomes" id="UP001154265"/>
    </source>
</evidence>
<sequence length="92" mass="9839">MALSQNRSLNSLALGETAIVTTIDGDRAWQRRLAALGIVTGQKIKLTGRASLGQTLALRVGRVTDVALRPQDAAHILVNPITPLGIEERVET</sequence>
<dbReference type="InterPro" id="IPR038157">
    <property type="entry name" value="FeoA_core_dom"/>
</dbReference>
<organism evidence="3 4">
    <name type="scientific">Candidatus Synechococcus calcipolaris G9</name>
    <dbReference type="NCBI Taxonomy" id="1497997"/>
    <lineage>
        <taxon>Bacteria</taxon>
        <taxon>Bacillati</taxon>
        <taxon>Cyanobacteriota</taxon>
        <taxon>Cyanophyceae</taxon>
        <taxon>Synechococcales</taxon>
        <taxon>Synechococcaceae</taxon>
        <taxon>Synechococcus</taxon>
    </lineage>
</organism>
<keyword evidence="1" id="KW-0408">Iron</keyword>
<dbReference type="EMBL" id="JAKKUT010000002">
    <property type="protein sequence ID" value="MDG2991288.1"/>
    <property type="molecule type" value="Genomic_DNA"/>
</dbReference>
<dbReference type="InterPro" id="IPR007167">
    <property type="entry name" value="Fe-transptr_FeoA-like"/>
</dbReference>
<proteinExistence type="predicted"/>
<protein>
    <submittedName>
        <fullName evidence="3">Ferrous iron transport protein A</fullName>
    </submittedName>
</protein>
<dbReference type="SUPFAM" id="SSF50037">
    <property type="entry name" value="C-terminal domain of transcriptional repressors"/>
    <property type="match status" value="1"/>
</dbReference>
<evidence type="ECO:0000313" key="3">
    <source>
        <dbReference type="EMBL" id="MDG2991288.1"/>
    </source>
</evidence>
<gene>
    <name evidence="3" type="ORF">L3556_10155</name>
</gene>